<name>A0A819XKZ0_9BILA</name>
<evidence type="ECO:0000256" key="1">
    <source>
        <dbReference type="ARBA" id="ARBA00022737"/>
    </source>
</evidence>
<evidence type="ECO:0000313" key="4">
    <source>
        <dbReference type="Proteomes" id="UP000663866"/>
    </source>
</evidence>
<dbReference type="InterPro" id="IPR050952">
    <property type="entry name" value="TRIM-NHL_E3_ligases"/>
</dbReference>
<gene>
    <name evidence="3" type="ORF">OVN521_LOCUS23170</name>
</gene>
<dbReference type="PANTHER" id="PTHR24104">
    <property type="entry name" value="E3 UBIQUITIN-PROTEIN LIGASE NHLRC1-RELATED"/>
    <property type="match status" value="1"/>
</dbReference>
<dbReference type="Pfam" id="PF01436">
    <property type="entry name" value="NHL"/>
    <property type="match status" value="1"/>
</dbReference>
<keyword evidence="4" id="KW-1185">Reference proteome</keyword>
<evidence type="ECO:0000256" key="2">
    <source>
        <dbReference type="PROSITE-ProRule" id="PRU00504"/>
    </source>
</evidence>
<organism evidence="3 4">
    <name type="scientific">Rotaria magnacalcarata</name>
    <dbReference type="NCBI Taxonomy" id="392030"/>
    <lineage>
        <taxon>Eukaryota</taxon>
        <taxon>Metazoa</taxon>
        <taxon>Spiralia</taxon>
        <taxon>Gnathifera</taxon>
        <taxon>Rotifera</taxon>
        <taxon>Eurotatoria</taxon>
        <taxon>Bdelloidea</taxon>
        <taxon>Philodinida</taxon>
        <taxon>Philodinidae</taxon>
        <taxon>Rotaria</taxon>
    </lineage>
</organism>
<comment type="caution">
    <text evidence="3">The sequence shown here is derived from an EMBL/GenBank/DDBJ whole genome shotgun (WGS) entry which is preliminary data.</text>
</comment>
<dbReference type="Gene3D" id="2.40.10.500">
    <property type="match status" value="1"/>
</dbReference>
<dbReference type="Gene3D" id="2.120.10.30">
    <property type="entry name" value="TolB, C-terminal domain"/>
    <property type="match status" value="1"/>
</dbReference>
<dbReference type="PROSITE" id="PS51125">
    <property type="entry name" value="NHL"/>
    <property type="match status" value="1"/>
</dbReference>
<reference evidence="3" key="1">
    <citation type="submission" date="2021-02" db="EMBL/GenBank/DDBJ databases">
        <authorList>
            <person name="Nowell W R."/>
        </authorList>
    </citation>
    <scope>NUCLEOTIDE SEQUENCE</scope>
</reference>
<dbReference type="GO" id="GO:0043161">
    <property type="term" value="P:proteasome-mediated ubiquitin-dependent protein catabolic process"/>
    <property type="evidence" value="ECO:0007669"/>
    <property type="project" value="TreeGrafter"/>
</dbReference>
<accession>A0A819XKZ0</accession>
<evidence type="ECO:0000313" key="3">
    <source>
        <dbReference type="EMBL" id="CAF4142920.1"/>
    </source>
</evidence>
<dbReference type="InterPro" id="IPR011042">
    <property type="entry name" value="6-blade_b-propeller_TolB-like"/>
</dbReference>
<dbReference type="GO" id="GO:0061630">
    <property type="term" value="F:ubiquitin protein ligase activity"/>
    <property type="evidence" value="ECO:0007669"/>
    <property type="project" value="TreeGrafter"/>
</dbReference>
<feature type="repeat" description="NHL" evidence="2">
    <location>
        <begin position="292"/>
        <end position="329"/>
    </location>
</feature>
<dbReference type="AlphaFoldDB" id="A0A819XKZ0"/>
<dbReference type="GO" id="GO:0008270">
    <property type="term" value="F:zinc ion binding"/>
    <property type="evidence" value="ECO:0007669"/>
    <property type="project" value="UniProtKB-KW"/>
</dbReference>
<dbReference type="InterPro" id="IPR001258">
    <property type="entry name" value="NHL_repeat"/>
</dbReference>
<protein>
    <recommendedName>
        <fullName evidence="5">SMP-30/Gluconolactonase/LRE-like region domain-containing protein</fullName>
    </recommendedName>
</protein>
<dbReference type="SUPFAM" id="SSF63829">
    <property type="entry name" value="Calcium-dependent phosphotriesterase"/>
    <property type="match status" value="1"/>
</dbReference>
<dbReference type="PANTHER" id="PTHR24104:SF25">
    <property type="entry name" value="PROTEIN LIN-41"/>
    <property type="match status" value="1"/>
</dbReference>
<sequence>MDATNAASRAAQMGKMTPTGNFNMEGSGVKSYSGSYGVGIGVPLNNGGANQSSLGLGASVSQNFGASNGYRYSTKPDFGVDFPPLDATWQKEAKTVVGSDQISEPGGIFIDRHNTLFIADQYNYRILKLEYGSVKTTLVMDGLDYPDDLVIDSEGTMFIAEKESLTRWPKGARSGTVLGRAQWLLSVALDSKEEYLYVTDYMTSYKLNKTSWSVAVDENGAIYVAKFDGNVVKWKKNESGKGKIVVDQLGEQRGISVDSHGTLYIANCGGNSIVRVLAGSKNATIIAAGNGIGDAPNQLYNPDDLAFDSYGNLYVSDYGNSRVQMFKINIKSSSNS</sequence>
<proteinExistence type="predicted"/>
<evidence type="ECO:0008006" key="5">
    <source>
        <dbReference type="Google" id="ProtNLM"/>
    </source>
</evidence>
<dbReference type="EMBL" id="CAJOBG010005185">
    <property type="protein sequence ID" value="CAF4142920.1"/>
    <property type="molecule type" value="Genomic_DNA"/>
</dbReference>
<dbReference type="CDD" id="cd05819">
    <property type="entry name" value="NHL"/>
    <property type="match status" value="1"/>
</dbReference>
<dbReference type="GO" id="GO:0000209">
    <property type="term" value="P:protein polyubiquitination"/>
    <property type="evidence" value="ECO:0007669"/>
    <property type="project" value="TreeGrafter"/>
</dbReference>
<keyword evidence="1" id="KW-0677">Repeat</keyword>
<dbReference type="Proteomes" id="UP000663866">
    <property type="component" value="Unassembled WGS sequence"/>
</dbReference>